<keyword evidence="2" id="KW-1185">Reference proteome</keyword>
<dbReference type="InterPro" id="IPR025322">
    <property type="entry name" value="PADRE_dom"/>
</dbReference>
<protein>
    <submittedName>
        <fullName evidence="3">Uncharacterized protein LOC115735753</fullName>
    </submittedName>
</protein>
<evidence type="ECO:0000256" key="1">
    <source>
        <dbReference type="SAM" id="MobiDB-lite"/>
    </source>
</evidence>
<dbReference type="Proteomes" id="UP000827889">
    <property type="component" value="Chromosome 11"/>
</dbReference>
<gene>
    <name evidence="3" type="primary">LOC115735753</name>
</gene>
<dbReference type="KEGG" id="rarg:115735753"/>
<sequence>MGICSSSESTSVATVKLVLHDGRLQEFSYPVKASHVLQKNPACFICDSDDMDYDDAVSAVDSEEDLLPGQLYFVLPVSWLDSPLGPAEMADLAVKASLALGMSKDQAKRAYSARRCGCDSKRVVEPVVLASTRDVRTERRNKISLAGGAGDGRPPVKRRGRSGSHGGRRGRSIKAKLSIISEEDE</sequence>
<name>A0A8B8NKJ6_9MYRT</name>
<dbReference type="GeneID" id="115735753"/>
<feature type="compositionally biased region" description="Basic residues" evidence="1">
    <location>
        <begin position="155"/>
        <end position="174"/>
    </location>
</feature>
<evidence type="ECO:0000313" key="2">
    <source>
        <dbReference type="Proteomes" id="UP000827889"/>
    </source>
</evidence>
<accession>A0A8B8NKJ6</accession>
<organism evidence="2 3">
    <name type="scientific">Rhodamnia argentea</name>
    <dbReference type="NCBI Taxonomy" id="178133"/>
    <lineage>
        <taxon>Eukaryota</taxon>
        <taxon>Viridiplantae</taxon>
        <taxon>Streptophyta</taxon>
        <taxon>Embryophyta</taxon>
        <taxon>Tracheophyta</taxon>
        <taxon>Spermatophyta</taxon>
        <taxon>Magnoliopsida</taxon>
        <taxon>eudicotyledons</taxon>
        <taxon>Gunneridae</taxon>
        <taxon>Pentapetalae</taxon>
        <taxon>rosids</taxon>
        <taxon>malvids</taxon>
        <taxon>Myrtales</taxon>
        <taxon>Myrtaceae</taxon>
        <taxon>Myrtoideae</taxon>
        <taxon>Myrteae</taxon>
        <taxon>Australasian group</taxon>
        <taxon>Rhodamnia</taxon>
    </lineage>
</organism>
<dbReference type="PANTHER" id="PTHR33052">
    <property type="entry name" value="DUF4228 DOMAIN PROTEIN-RELATED"/>
    <property type="match status" value="1"/>
</dbReference>
<dbReference type="OrthoDB" id="843671at2759"/>
<evidence type="ECO:0000313" key="3">
    <source>
        <dbReference type="RefSeq" id="XP_030523007.1"/>
    </source>
</evidence>
<dbReference type="AlphaFoldDB" id="A0A8B8NKJ6"/>
<dbReference type="Pfam" id="PF14009">
    <property type="entry name" value="PADRE"/>
    <property type="match status" value="1"/>
</dbReference>
<dbReference type="RefSeq" id="XP_030523007.1">
    <property type="nucleotide sequence ID" value="XM_030667147.2"/>
</dbReference>
<proteinExistence type="predicted"/>
<reference evidence="3" key="1">
    <citation type="submission" date="2025-08" db="UniProtKB">
        <authorList>
            <consortium name="RefSeq"/>
        </authorList>
    </citation>
    <scope>IDENTIFICATION</scope>
    <source>
        <tissue evidence="3">Leaf</tissue>
    </source>
</reference>
<feature type="region of interest" description="Disordered" evidence="1">
    <location>
        <begin position="140"/>
        <end position="185"/>
    </location>
</feature>